<dbReference type="EMBL" id="JBAWKS010000002">
    <property type="protein sequence ID" value="MEI4551323.1"/>
    <property type="molecule type" value="Genomic_DNA"/>
</dbReference>
<accession>A0ABU8EYQ9</accession>
<keyword evidence="5" id="KW-1185">Reference proteome</keyword>
<organism evidence="4 5">
    <name type="scientific">Pseudoalteromonas spongiae</name>
    <dbReference type="NCBI Taxonomy" id="298657"/>
    <lineage>
        <taxon>Bacteria</taxon>
        <taxon>Pseudomonadati</taxon>
        <taxon>Pseudomonadota</taxon>
        <taxon>Gammaproteobacteria</taxon>
        <taxon>Alteromonadales</taxon>
        <taxon>Pseudoalteromonadaceae</taxon>
        <taxon>Pseudoalteromonas</taxon>
    </lineage>
</organism>
<gene>
    <name evidence="4" type="ORF">WAE96_16735</name>
</gene>
<dbReference type="EC" id="2.3.1.-" evidence="4"/>
<dbReference type="Proteomes" id="UP001382455">
    <property type="component" value="Unassembled WGS sequence"/>
</dbReference>
<dbReference type="SUPFAM" id="SSF55729">
    <property type="entry name" value="Acyl-CoA N-acyltransferases (Nat)"/>
    <property type="match status" value="1"/>
</dbReference>
<sequence length="139" mass="16235">MRSPFQVQQITAAETISVRHHVLWPDKPMDFCQLPEDQNATHFGIKIEQKLVCVASLFINKNEARLRKFATLPSYQNQGLGSELLQHILSDVRKRNIDKFWLDARETAVPFYRRFGLTVEGEPFLKHHLTYVKMVLRLS</sequence>
<feature type="domain" description="N-acetyltransferase" evidence="3">
    <location>
        <begin position="1"/>
        <end position="139"/>
    </location>
</feature>
<reference evidence="4 5" key="1">
    <citation type="submission" date="2023-12" db="EMBL/GenBank/DDBJ databases">
        <title>Friends and Foes: Symbiotic and Algicidal bacterial influence on Karenia brevis blooms.</title>
        <authorList>
            <person name="Fei C."/>
            <person name="Mohamed A.R."/>
            <person name="Booker A."/>
            <person name="Arshad M."/>
            <person name="Klass S."/>
            <person name="Ahn S."/>
            <person name="Gilbert P.M."/>
            <person name="Heil C.A."/>
            <person name="Martinez J.M."/>
            <person name="Amin S.A."/>
        </authorList>
    </citation>
    <scope>NUCLEOTIDE SEQUENCE [LARGE SCALE GENOMIC DNA]</scope>
    <source>
        <strain evidence="4 5">CE15</strain>
    </source>
</reference>
<evidence type="ECO:0000259" key="3">
    <source>
        <dbReference type="PROSITE" id="PS51186"/>
    </source>
</evidence>
<dbReference type="PANTHER" id="PTHR43420:SF12">
    <property type="entry name" value="N-ACETYLTRANSFERASE DOMAIN-CONTAINING PROTEIN"/>
    <property type="match status" value="1"/>
</dbReference>
<evidence type="ECO:0000313" key="4">
    <source>
        <dbReference type="EMBL" id="MEI4551323.1"/>
    </source>
</evidence>
<dbReference type="InterPro" id="IPR016181">
    <property type="entry name" value="Acyl_CoA_acyltransferase"/>
</dbReference>
<dbReference type="InterPro" id="IPR000182">
    <property type="entry name" value="GNAT_dom"/>
</dbReference>
<name>A0ABU8EYQ9_9GAMM</name>
<dbReference type="GO" id="GO:0016746">
    <property type="term" value="F:acyltransferase activity"/>
    <property type="evidence" value="ECO:0007669"/>
    <property type="project" value="UniProtKB-KW"/>
</dbReference>
<proteinExistence type="predicted"/>
<dbReference type="PROSITE" id="PS51186">
    <property type="entry name" value="GNAT"/>
    <property type="match status" value="1"/>
</dbReference>
<protein>
    <submittedName>
        <fullName evidence="4">GNAT family N-acetyltransferase</fullName>
        <ecNumber evidence="4">2.3.1.-</ecNumber>
    </submittedName>
</protein>
<comment type="caution">
    <text evidence="4">The sequence shown here is derived from an EMBL/GenBank/DDBJ whole genome shotgun (WGS) entry which is preliminary data.</text>
</comment>
<keyword evidence="1 4" id="KW-0808">Transferase</keyword>
<evidence type="ECO:0000313" key="5">
    <source>
        <dbReference type="Proteomes" id="UP001382455"/>
    </source>
</evidence>
<dbReference type="RefSeq" id="WP_336436315.1">
    <property type="nucleotide sequence ID" value="NZ_JBAWKS010000002.1"/>
</dbReference>
<dbReference type="Pfam" id="PF13673">
    <property type="entry name" value="Acetyltransf_10"/>
    <property type="match status" value="1"/>
</dbReference>
<evidence type="ECO:0000256" key="2">
    <source>
        <dbReference type="ARBA" id="ARBA00023315"/>
    </source>
</evidence>
<dbReference type="InterPro" id="IPR050680">
    <property type="entry name" value="YpeA/RimI_acetyltransf"/>
</dbReference>
<keyword evidence="2 4" id="KW-0012">Acyltransferase</keyword>
<dbReference type="Gene3D" id="3.40.630.30">
    <property type="match status" value="1"/>
</dbReference>
<dbReference type="CDD" id="cd04301">
    <property type="entry name" value="NAT_SF"/>
    <property type="match status" value="1"/>
</dbReference>
<evidence type="ECO:0000256" key="1">
    <source>
        <dbReference type="ARBA" id="ARBA00022679"/>
    </source>
</evidence>
<dbReference type="PANTHER" id="PTHR43420">
    <property type="entry name" value="ACETYLTRANSFERASE"/>
    <property type="match status" value="1"/>
</dbReference>